<dbReference type="OrthoDB" id="5196392at2"/>
<gene>
    <name evidence="4" type="ORF">AWB95_13660</name>
    <name evidence="5" type="ORF">CQY23_07795</name>
</gene>
<dbReference type="STRING" id="28045.AWB95_13660"/>
<dbReference type="PANTHER" id="PTHR37042:SF4">
    <property type="entry name" value="OUTER MEMBRANE PROTEIN RV1973"/>
    <property type="match status" value="1"/>
</dbReference>
<keyword evidence="2 3" id="KW-0472">Membrane</keyword>
<dbReference type="GO" id="GO:0016020">
    <property type="term" value="C:membrane"/>
    <property type="evidence" value="ECO:0007669"/>
    <property type="project" value="UniProtKB-SubCell"/>
</dbReference>
<reference evidence="5 7" key="2">
    <citation type="journal article" date="2017" name="Infect. Genet. Evol.">
        <title>The new phylogeny of the genus Mycobacterium: The old and the news.</title>
        <authorList>
            <person name="Tortoli E."/>
            <person name="Fedrizzi T."/>
            <person name="Meehan C.J."/>
            <person name="Trovato A."/>
            <person name="Grottola A."/>
            <person name="Giacobazzi E."/>
            <person name="Serpini G.F."/>
            <person name="Tagliazucchi S."/>
            <person name="Fabio A."/>
            <person name="Bettua C."/>
            <person name="Bertorelli R."/>
            <person name="Frascaro F."/>
            <person name="De Sanctis V."/>
            <person name="Pecorari M."/>
            <person name="Jousson O."/>
            <person name="Segata N."/>
            <person name="Cirillo D.M."/>
        </authorList>
    </citation>
    <scope>NUCLEOTIDE SEQUENCE [LARGE SCALE GENOMIC DNA]</scope>
    <source>
        <strain evidence="5 7">NCTC 12882</strain>
    </source>
</reference>
<comment type="caution">
    <text evidence="4">The sequence shown here is derived from an EMBL/GenBank/DDBJ whole genome shotgun (WGS) entry which is preliminary data.</text>
</comment>
<dbReference type="PANTHER" id="PTHR37042">
    <property type="entry name" value="OUTER MEMBRANE PROTEIN RV1973"/>
    <property type="match status" value="1"/>
</dbReference>
<accession>A0A1X1RPU6</accession>
<protein>
    <submittedName>
        <fullName evidence="4">Twin-arginine translocation pathway signal</fullName>
    </submittedName>
</protein>
<dbReference type="AlphaFoldDB" id="A0A1X1RPU6"/>
<keyword evidence="3" id="KW-1133">Transmembrane helix</keyword>
<comment type="subcellular location">
    <subcellularLocation>
        <location evidence="1">Membrane</location>
    </subcellularLocation>
</comment>
<proteinExistence type="predicted"/>
<evidence type="ECO:0000256" key="2">
    <source>
        <dbReference type="ARBA" id="ARBA00023136"/>
    </source>
</evidence>
<keyword evidence="3" id="KW-0812">Transmembrane</keyword>
<dbReference type="EMBL" id="PDKV01000007">
    <property type="protein sequence ID" value="PIB79591.1"/>
    <property type="molecule type" value="Genomic_DNA"/>
</dbReference>
<evidence type="ECO:0000256" key="1">
    <source>
        <dbReference type="ARBA" id="ARBA00004370"/>
    </source>
</evidence>
<name>A0A1X1RPU6_MYCCE</name>
<keyword evidence="6" id="KW-1185">Reference proteome</keyword>
<evidence type="ECO:0000256" key="3">
    <source>
        <dbReference type="SAM" id="Phobius"/>
    </source>
</evidence>
<evidence type="ECO:0000313" key="6">
    <source>
        <dbReference type="Proteomes" id="UP000193907"/>
    </source>
</evidence>
<dbReference type="Proteomes" id="UP000193907">
    <property type="component" value="Unassembled WGS sequence"/>
</dbReference>
<reference evidence="4 6" key="1">
    <citation type="submission" date="2016-01" db="EMBL/GenBank/DDBJ databases">
        <title>The new phylogeny of the genus Mycobacterium.</title>
        <authorList>
            <person name="Tarcisio F."/>
            <person name="Conor M."/>
            <person name="Antonella G."/>
            <person name="Elisabetta G."/>
            <person name="Giulia F.S."/>
            <person name="Sara T."/>
            <person name="Anna F."/>
            <person name="Clotilde B."/>
            <person name="Roberto B."/>
            <person name="Veronica D.S."/>
            <person name="Fabio R."/>
            <person name="Monica P."/>
            <person name="Olivier J."/>
            <person name="Enrico T."/>
            <person name="Nicola S."/>
        </authorList>
    </citation>
    <scope>NUCLEOTIDE SEQUENCE [LARGE SCALE GENOMIC DNA]</scope>
    <source>
        <strain evidence="4 6">DSM 44243</strain>
    </source>
</reference>
<dbReference type="Proteomes" id="UP000230971">
    <property type="component" value="Unassembled WGS sequence"/>
</dbReference>
<sequence length="175" mass="19234">MRQLIDFSWRGIRRLLARWRVIVLTVGVVAAVGLAGGLYFFQYRPIHQTDQSTAQAAIKAASDGTVAVLSYAPETVDNDLAVAKSHLTGNFLKYFNDFGRYFVSPAVRQQGVKASATVLRAAVVEMHPDSAVVLLFVHQTSTSKEKPEPVLATNSVRVTLTKVNGSWLISKFEPE</sequence>
<evidence type="ECO:0000313" key="7">
    <source>
        <dbReference type="Proteomes" id="UP000230971"/>
    </source>
</evidence>
<evidence type="ECO:0000313" key="4">
    <source>
        <dbReference type="EMBL" id="ORV11046.1"/>
    </source>
</evidence>
<evidence type="ECO:0000313" key="5">
    <source>
        <dbReference type="EMBL" id="PIB79591.1"/>
    </source>
</evidence>
<organism evidence="4 6">
    <name type="scientific">Mycobacterium celatum</name>
    <dbReference type="NCBI Taxonomy" id="28045"/>
    <lineage>
        <taxon>Bacteria</taxon>
        <taxon>Bacillati</taxon>
        <taxon>Actinomycetota</taxon>
        <taxon>Actinomycetes</taxon>
        <taxon>Mycobacteriales</taxon>
        <taxon>Mycobacteriaceae</taxon>
        <taxon>Mycobacterium</taxon>
    </lineage>
</organism>
<feature type="transmembrane region" description="Helical" evidence="3">
    <location>
        <begin position="21"/>
        <end position="41"/>
    </location>
</feature>
<dbReference type="EMBL" id="LQOM01000031">
    <property type="protein sequence ID" value="ORV11046.1"/>
    <property type="molecule type" value="Genomic_DNA"/>
</dbReference>